<dbReference type="STRING" id="393003.SAMN05660461_0204"/>
<protein>
    <submittedName>
        <fullName evidence="1">Uncharacterized protein</fullName>
    </submittedName>
</protein>
<gene>
    <name evidence="1" type="ORF">SAMN05660461_0204</name>
</gene>
<reference evidence="1 2" key="1">
    <citation type="submission" date="2017-02" db="EMBL/GenBank/DDBJ databases">
        <authorList>
            <person name="Peterson S.W."/>
        </authorList>
    </citation>
    <scope>NUCLEOTIDE SEQUENCE [LARGE SCALE GENOMIC DNA]</scope>
    <source>
        <strain evidence="1 2">DSM 18108</strain>
    </source>
</reference>
<accession>A0A1T5N3H6</accession>
<dbReference type="InterPro" id="IPR038223">
    <property type="entry name" value="DMP12_sf"/>
</dbReference>
<keyword evidence="2" id="KW-1185">Reference proteome</keyword>
<dbReference type="AlphaFoldDB" id="A0A1T5N3H6"/>
<evidence type="ECO:0000313" key="2">
    <source>
        <dbReference type="Proteomes" id="UP000190166"/>
    </source>
</evidence>
<dbReference type="Gene3D" id="3.40.1760.20">
    <property type="match status" value="1"/>
</dbReference>
<sequence>MKNKTIVVPKNKDAEIALDYDRATPEQLIEMTLDETMFNELWEAGIFDRINNIAGVNIDIYEDEYIAEIDKLEKVLASDIFTTNLIDSVKRIKSLFEEAVKRETGIYFYF</sequence>
<dbReference type="Proteomes" id="UP000190166">
    <property type="component" value="Unassembled WGS sequence"/>
</dbReference>
<evidence type="ECO:0000313" key="1">
    <source>
        <dbReference type="EMBL" id="SKC95041.1"/>
    </source>
</evidence>
<dbReference type="RefSeq" id="WP_079467559.1">
    <property type="nucleotide sequence ID" value="NZ_FUZZ01000001.1"/>
</dbReference>
<name>A0A1T5N3H6_9BACT</name>
<organism evidence="1 2">
    <name type="scientific">Chitinophaga ginsengisegetis</name>
    <dbReference type="NCBI Taxonomy" id="393003"/>
    <lineage>
        <taxon>Bacteria</taxon>
        <taxon>Pseudomonadati</taxon>
        <taxon>Bacteroidota</taxon>
        <taxon>Chitinophagia</taxon>
        <taxon>Chitinophagales</taxon>
        <taxon>Chitinophagaceae</taxon>
        <taxon>Chitinophaga</taxon>
    </lineage>
</organism>
<proteinExistence type="predicted"/>
<dbReference type="EMBL" id="FUZZ01000001">
    <property type="protein sequence ID" value="SKC95041.1"/>
    <property type="molecule type" value="Genomic_DNA"/>
</dbReference>